<feature type="domain" description="DUF4007" evidence="1">
    <location>
        <begin position="14"/>
        <end position="268"/>
    </location>
</feature>
<proteinExistence type="predicted"/>
<gene>
    <name evidence="2" type="ORF">BB934_45250</name>
</gene>
<dbReference type="Pfam" id="PF13182">
    <property type="entry name" value="DUF4007"/>
    <property type="match status" value="1"/>
</dbReference>
<dbReference type="RefSeq" id="WP_099516202.1">
    <property type="nucleotide sequence ID" value="NZ_CP016621.1"/>
</dbReference>
<dbReference type="KEGG" id="moc:BB934_45250"/>
<dbReference type="AlphaFoldDB" id="A0A1B2EZK7"/>
<dbReference type="InterPro" id="IPR025248">
    <property type="entry name" value="DUF4007"/>
</dbReference>
<geneLocation type="plasmid" evidence="2">
    <name>unnamed5</name>
</geneLocation>
<evidence type="ECO:0000259" key="1">
    <source>
        <dbReference type="Pfam" id="PF13182"/>
    </source>
</evidence>
<name>A0A1B2EZK7_9HYPH</name>
<organism evidence="2">
    <name type="scientific">Microvirga ossetica</name>
    <dbReference type="NCBI Taxonomy" id="1882682"/>
    <lineage>
        <taxon>Bacteria</taxon>
        <taxon>Pseudomonadati</taxon>
        <taxon>Pseudomonadota</taxon>
        <taxon>Alphaproteobacteria</taxon>
        <taxon>Hyphomicrobiales</taxon>
        <taxon>Methylobacteriaceae</taxon>
        <taxon>Microvirga</taxon>
    </lineage>
</organism>
<dbReference type="EMBL" id="CP016621">
    <property type="protein sequence ID" value="ANY85429.1"/>
    <property type="molecule type" value="Genomic_DNA"/>
</dbReference>
<reference evidence="2" key="1">
    <citation type="submission" date="2016-07" db="EMBL/GenBank/DDBJ databases">
        <title>Microvirga ossetica sp. nov. a new species of rhizobia isolated from root nodules of the legume species Vicia alpestris Steven originated from North Ossetia region in the Caucasus.</title>
        <authorList>
            <person name="Safronova V.I."/>
            <person name="Kuznetsova I.G."/>
            <person name="Sazanova A.L."/>
            <person name="Belimov A."/>
            <person name="Andronov E."/>
            <person name="Osledkin Y.S."/>
            <person name="Onishchuk O.P."/>
            <person name="Kurchak O.N."/>
            <person name="Shaposhnikov A.I."/>
            <person name="Willems A."/>
            <person name="Tikhonovich I.A."/>
        </authorList>
    </citation>
    <scope>NUCLEOTIDE SEQUENCE [LARGE SCALE GENOMIC DNA]</scope>
    <source>
        <strain evidence="2">V5/3M</strain>
        <plasmid evidence="2">unnamed5</plasmid>
    </source>
</reference>
<accession>A0A1B2EZK7</accession>
<dbReference type="OrthoDB" id="747541at2"/>
<sequence>MRAAVEEARRKYEFGRHETFTIREGWLSKGLARLSDTDSFKADLETADALGLGSRMIKSLQYWLEATGMLAFEGDRKRKDIRLSDLGLAIWAHDPHLEFPISWWIVHIMLARRGGSVWNWFFNDYQERSFDRTHCVESFNRYVKEKSTNQTTTSVIQRDIACLLISYAVPSANERPDPEDATICPLRGLSLVMKHSDTGRFERTRPLDRVPVEAFLAATALLAEDMESDSVALSDLLRRRNSPGRILGLDGDMLDDMATQAANIYGSLGVNIVMLGSNRTLTIPRLPPDLWFERHFSRIGAAR</sequence>
<protein>
    <recommendedName>
        <fullName evidence="1">DUF4007 domain-containing protein</fullName>
    </recommendedName>
</protein>
<evidence type="ECO:0000313" key="2">
    <source>
        <dbReference type="EMBL" id="ANY85429.1"/>
    </source>
</evidence>
<keyword evidence="2" id="KW-0614">Plasmid</keyword>